<dbReference type="PANTHER" id="PTHR43280:SF2">
    <property type="entry name" value="HTH-TYPE TRANSCRIPTIONAL REGULATOR EXSA"/>
    <property type="match status" value="1"/>
</dbReference>
<dbReference type="SMART" id="SM00342">
    <property type="entry name" value="HTH_ARAC"/>
    <property type="match status" value="1"/>
</dbReference>
<dbReference type="Proteomes" id="UP001060164">
    <property type="component" value="Chromosome"/>
</dbReference>
<dbReference type="SUPFAM" id="SSF51215">
    <property type="entry name" value="Regulatory protein AraC"/>
    <property type="match status" value="1"/>
</dbReference>
<feature type="domain" description="HTH araC/xylS-type" evidence="4">
    <location>
        <begin position="181"/>
        <end position="279"/>
    </location>
</feature>
<evidence type="ECO:0000259" key="4">
    <source>
        <dbReference type="PROSITE" id="PS01124"/>
    </source>
</evidence>
<dbReference type="InterPro" id="IPR018060">
    <property type="entry name" value="HTH_AraC"/>
</dbReference>
<keyword evidence="1" id="KW-0805">Transcription regulation</keyword>
<dbReference type="Gene3D" id="1.10.10.60">
    <property type="entry name" value="Homeodomain-like"/>
    <property type="match status" value="2"/>
</dbReference>
<protein>
    <submittedName>
        <fullName evidence="5">AraC family transcriptional regulator</fullName>
    </submittedName>
</protein>
<dbReference type="PROSITE" id="PS01124">
    <property type="entry name" value="HTH_ARAC_FAMILY_2"/>
    <property type="match status" value="1"/>
</dbReference>
<organism evidence="5 6">
    <name type="scientific">Ruminococcus gauvreauii</name>
    <dbReference type="NCBI Taxonomy" id="438033"/>
    <lineage>
        <taxon>Bacteria</taxon>
        <taxon>Bacillati</taxon>
        <taxon>Bacillota</taxon>
        <taxon>Clostridia</taxon>
        <taxon>Eubacteriales</taxon>
        <taxon>Oscillospiraceae</taxon>
        <taxon>Ruminococcus</taxon>
    </lineage>
</organism>
<accession>A0ABY5VK98</accession>
<dbReference type="InterPro" id="IPR037923">
    <property type="entry name" value="HTH-like"/>
</dbReference>
<dbReference type="SUPFAM" id="SSF46689">
    <property type="entry name" value="Homeodomain-like"/>
    <property type="match status" value="2"/>
</dbReference>
<evidence type="ECO:0000256" key="1">
    <source>
        <dbReference type="ARBA" id="ARBA00023015"/>
    </source>
</evidence>
<evidence type="ECO:0000313" key="6">
    <source>
        <dbReference type="Proteomes" id="UP001060164"/>
    </source>
</evidence>
<evidence type="ECO:0000256" key="2">
    <source>
        <dbReference type="ARBA" id="ARBA00023125"/>
    </source>
</evidence>
<proteinExistence type="predicted"/>
<keyword evidence="2" id="KW-0238">DNA-binding</keyword>
<sequence>MEKIHEEGIIPNEKGILKRDGIYFHSPSEFAKEHLFCVLWGAEDVCDFPYRVRREYLNAFMFTRILEGSLHYEYRGKTFIAQAGDIVLQDCKLFNHYWAEERVRLQFIHFSEGVTQPYCDMLYEQYGACFRNFSTAGPLFDDMLTELQKSSPNDHQLSFLVTDLFRQLSIPQDRQVNPSVRKAMEYMNSFFCEELTLADVCSHVSLSPYYFSRLFKRYTSQSPHQYLLGLRLKHARMMLAETRESIETIAAACGFASTSHFIRAFKKEAGVTPASFRKLFESPP</sequence>
<evidence type="ECO:0000256" key="3">
    <source>
        <dbReference type="ARBA" id="ARBA00023163"/>
    </source>
</evidence>
<dbReference type="InterPro" id="IPR018062">
    <property type="entry name" value="HTH_AraC-typ_CS"/>
</dbReference>
<gene>
    <name evidence="5" type="ORF">NQ502_06310</name>
</gene>
<reference evidence="5" key="1">
    <citation type="journal article" date="2022" name="Cell">
        <title>Design, construction, and in vivo augmentation of a complex gut microbiome.</title>
        <authorList>
            <person name="Cheng A.G."/>
            <person name="Ho P.Y."/>
            <person name="Aranda-Diaz A."/>
            <person name="Jain S."/>
            <person name="Yu F.B."/>
            <person name="Meng X."/>
            <person name="Wang M."/>
            <person name="Iakiviak M."/>
            <person name="Nagashima K."/>
            <person name="Zhao A."/>
            <person name="Murugkar P."/>
            <person name="Patil A."/>
            <person name="Atabakhsh K."/>
            <person name="Weakley A."/>
            <person name="Yan J."/>
            <person name="Brumbaugh A.R."/>
            <person name="Higginbottom S."/>
            <person name="Dimas A."/>
            <person name="Shiver A.L."/>
            <person name="Deutschbauer A."/>
            <person name="Neff N."/>
            <person name="Sonnenburg J.L."/>
            <person name="Huang K.C."/>
            <person name="Fischbach M.A."/>
        </authorList>
    </citation>
    <scope>NUCLEOTIDE SEQUENCE</scope>
    <source>
        <strain evidence="5">DSM 19829</strain>
    </source>
</reference>
<dbReference type="Pfam" id="PF12833">
    <property type="entry name" value="HTH_18"/>
    <property type="match status" value="1"/>
</dbReference>
<dbReference type="PRINTS" id="PR00032">
    <property type="entry name" value="HTHARAC"/>
</dbReference>
<dbReference type="InterPro" id="IPR020449">
    <property type="entry name" value="Tscrpt_reg_AraC-type_HTH"/>
</dbReference>
<dbReference type="PROSITE" id="PS00041">
    <property type="entry name" value="HTH_ARAC_FAMILY_1"/>
    <property type="match status" value="1"/>
</dbReference>
<name>A0ABY5VK98_9FIRM</name>
<dbReference type="EMBL" id="CP102290">
    <property type="protein sequence ID" value="UWP60641.1"/>
    <property type="molecule type" value="Genomic_DNA"/>
</dbReference>
<keyword evidence="6" id="KW-1185">Reference proteome</keyword>
<evidence type="ECO:0000313" key="5">
    <source>
        <dbReference type="EMBL" id="UWP60641.1"/>
    </source>
</evidence>
<dbReference type="InterPro" id="IPR009057">
    <property type="entry name" value="Homeodomain-like_sf"/>
</dbReference>
<dbReference type="PANTHER" id="PTHR43280">
    <property type="entry name" value="ARAC-FAMILY TRANSCRIPTIONAL REGULATOR"/>
    <property type="match status" value="1"/>
</dbReference>
<dbReference type="RefSeq" id="WP_028530439.1">
    <property type="nucleotide sequence ID" value="NZ_CABLBR010000002.1"/>
</dbReference>
<keyword evidence="3" id="KW-0804">Transcription</keyword>